<dbReference type="Proteomes" id="UP000309038">
    <property type="component" value="Unassembled WGS sequence"/>
</dbReference>
<proteinExistence type="predicted"/>
<dbReference type="AlphaFoldDB" id="A0A4S4KT56"/>
<reference evidence="1 2" key="1">
    <citation type="submission" date="2019-02" db="EMBL/GenBank/DDBJ databases">
        <title>Genome sequencing of the rare red list fungi Phlebia centrifuga.</title>
        <authorList>
            <person name="Buettner E."/>
            <person name="Kellner H."/>
        </authorList>
    </citation>
    <scope>NUCLEOTIDE SEQUENCE [LARGE SCALE GENOMIC DNA]</scope>
    <source>
        <strain evidence="1 2">DSM 108282</strain>
    </source>
</reference>
<sequence>MSVPSAVTSANNSDSQSPLIETVNVVIQDVRWESVPSNAEEALNSATTLPVVPEPEVGGTEETVLSTTETITIIEITSFPVEHEVGGHAISKVAEESGDQSNDDDGIFDLDELTRMEESFICANWPSPSASSSIWTLSGNIADSTSSIWSNRQHEYP</sequence>
<accession>A0A4S4KT56</accession>
<evidence type="ECO:0000313" key="2">
    <source>
        <dbReference type="Proteomes" id="UP000309038"/>
    </source>
</evidence>
<dbReference type="EMBL" id="SGPJ01000016">
    <property type="protein sequence ID" value="THH01794.1"/>
    <property type="molecule type" value="Genomic_DNA"/>
</dbReference>
<evidence type="ECO:0000313" key="1">
    <source>
        <dbReference type="EMBL" id="THH01794.1"/>
    </source>
</evidence>
<comment type="caution">
    <text evidence="1">The sequence shown here is derived from an EMBL/GenBank/DDBJ whole genome shotgun (WGS) entry which is preliminary data.</text>
</comment>
<organism evidence="1 2">
    <name type="scientific">Hermanssonia centrifuga</name>
    <dbReference type="NCBI Taxonomy" id="98765"/>
    <lineage>
        <taxon>Eukaryota</taxon>
        <taxon>Fungi</taxon>
        <taxon>Dikarya</taxon>
        <taxon>Basidiomycota</taxon>
        <taxon>Agaricomycotina</taxon>
        <taxon>Agaricomycetes</taxon>
        <taxon>Polyporales</taxon>
        <taxon>Meruliaceae</taxon>
        <taxon>Hermanssonia</taxon>
    </lineage>
</organism>
<gene>
    <name evidence="1" type="ORF">EW026_g966</name>
</gene>
<protein>
    <submittedName>
        <fullName evidence="1">Uncharacterized protein</fullName>
    </submittedName>
</protein>
<keyword evidence="2" id="KW-1185">Reference proteome</keyword>
<name>A0A4S4KT56_9APHY</name>